<evidence type="ECO:0000259" key="7">
    <source>
        <dbReference type="Pfam" id="PF06004"/>
    </source>
</evidence>
<organism evidence="8 9">
    <name type="scientific">Endozoicomonas numazuensis</name>
    <dbReference type="NCBI Taxonomy" id="1137799"/>
    <lineage>
        <taxon>Bacteria</taxon>
        <taxon>Pseudomonadati</taxon>
        <taxon>Pseudomonadota</taxon>
        <taxon>Gammaproteobacteria</taxon>
        <taxon>Oceanospirillales</taxon>
        <taxon>Endozoicomonadaceae</taxon>
        <taxon>Endozoicomonas</taxon>
    </lineage>
</organism>
<evidence type="ECO:0000256" key="4">
    <source>
        <dbReference type="ARBA" id="ARBA00023139"/>
    </source>
</evidence>
<gene>
    <name evidence="8" type="ORF">GZ78_07375</name>
</gene>
<dbReference type="PANTHER" id="PTHR37011">
    <property type="entry name" value="POT FAMILY PEPTIDE TRANSPORT PROTEIN-RELATED"/>
    <property type="match status" value="1"/>
</dbReference>
<comment type="caution">
    <text evidence="8">The sequence shown here is derived from an EMBL/GenBank/DDBJ whole genome shotgun (WGS) entry which is preliminary data.</text>
</comment>
<evidence type="ECO:0000256" key="2">
    <source>
        <dbReference type="ARBA" id="ARBA00022729"/>
    </source>
</evidence>
<dbReference type="PANTHER" id="PTHR37011:SF1">
    <property type="entry name" value="POT FAMILY PEPTIDE TRANSPORT PROTEIN"/>
    <property type="match status" value="1"/>
</dbReference>
<feature type="domain" description="Lipoprotein YgdI/YgdR-like SH3-like" evidence="7">
    <location>
        <begin position="23"/>
        <end position="68"/>
    </location>
</feature>
<evidence type="ECO:0000256" key="5">
    <source>
        <dbReference type="ARBA" id="ARBA00023288"/>
    </source>
</evidence>
<accession>A0A081NML8</accession>
<dbReference type="SUPFAM" id="SSF50182">
    <property type="entry name" value="Sm-like ribonucleoproteins"/>
    <property type="match status" value="1"/>
</dbReference>
<dbReference type="PROSITE" id="PS51257">
    <property type="entry name" value="PROKAR_LIPOPROTEIN"/>
    <property type="match status" value="1"/>
</dbReference>
<dbReference type="AlphaFoldDB" id="A0A081NML8"/>
<name>A0A081NML8_9GAMM</name>
<keyword evidence="5" id="KW-0449">Lipoprotein</keyword>
<dbReference type="Gene3D" id="2.30.30.100">
    <property type="match status" value="1"/>
</dbReference>
<dbReference type="InterPro" id="IPR010305">
    <property type="entry name" value="YgdI/YgdR-like"/>
</dbReference>
<dbReference type="Pfam" id="PF06004">
    <property type="entry name" value="DUF903"/>
    <property type="match status" value="1"/>
</dbReference>
<protein>
    <recommendedName>
        <fullName evidence="7">Lipoprotein YgdI/YgdR-like SH3-like domain-containing protein</fullName>
    </recommendedName>
</protein>
<evidence type="ECO:0000256" key="3">
    <source>
        <dbReference type="ARBA" id="ARBA00023136"/>
    </source>
</evidence>
<dbReference type="STRING" id="1137799.GZ78_07375"/>
<evidence type="ECO:0000313" key="9">
    <source>
        <dbReference type="Proteomes" id="UP000028073"/>
    </source>
</evidence>
<reference evidence="8 9" key="1">
    <citation type="submission" date="2014-06" db="EMBL/GenBank/DDBJ databases">
        <title>Whole Genome Sequences of Three Symbiotic Endozoicomonas Bacteria.</title>
        <authorList>
            <person name="Neave M.J."/>
            <person name="Apprill A."/>
            <person name="Voolstra C.R."/>
        </authorList>
    </citation>
    <scope>NUCLEOTIDE SEQUENCE [LARGE SCALE GENOMIC DNA]</scope>
    <source>
        <strain evidence="8 9">DSM 25634</strain>
    </source>
</reference>
<dbReference type="InterPro" id="IPR047807">
    <property type="entry name" value="YgdI/YgdR-like_SH3-like"/>
</dbReference>
<dbReference type="OrthoDB" id="195643at2"/>
<keyword evidence="1" id="KW-1003">Cell membrane</keyword>
<dbReference type="InterPro" id="IPR010920">
    <property type="entry name" value="LSM_dom_sf"/>
</dbReference>
<sequence>MKPLYLAAIAATVLLTGCASPHIITMKDGRTIATQDAPEMNDDGFYEYETPEGSDASVNGSEVLEINEK</sequence>
<keyword evidence="4" id="KW-0564">Palmitate</keyword>
<feature type="compositionally biased region" description="Acidic residues" evidence="6">
    <location>
        <begin position="39"/>
        <end position="52"/>
    </location>
</feature>
<keyword evidence="2" id="KW-0732">Signal</keyword>
<evidence type="ECO:0000256" key="6">
    <source>
        <dbReference type="SAM" id="MobiDB-lite"/>
    </source>
</evidence>
<evidence type="ECO:0000256" key="1">
    <source>
        <dbReference type="ARBA" id="ARBA00022475"/>
    </source>
</evidence>
<keyword evidence="9" id="KW-1185">Reference proteome</keyword>
<proteinExistence type="predicted"/>
<dbReference type="EMBL" id="JOKH01000001">
    <property type="protein sequence ID" value="KEQ19691.1"/>
    <property type="molecule type" value="Genomic_DNA"/>
</dbReference>
<evidence type="ECO:0000313" key="8">
    <source>
        <dbReference type="EMBL" id="KEQ19691.1"/>
    </source>
</evidence>
<dbReference type="Proteomes" id="UP000028073">
    <property type="component" value="Unassembled WGS sequence"/>
</dbReference>
<keyword evidence="3" id="KW-0472">Membrane</keyword>
<dbReference type="RefSeq" id="WP_051785892.1">
    <property type="nucleotide sequence ID" value="NZ_JOKH01000001.1"/>
</dbReference>
<feature type="region of interest" description="Disordered" evidence="6">
    <location>
        <begin position="34"/>
        <end position="69"/>
    </location>
</feature>
<dbReference type="NCBIfam" id="NF033216">
    <property type="entry name" value="lipo_YgdI_YgdR"/>
    <property type="match status" value="1"/>
</dbReference>